<dbReference type="OrthoDB" id="407146at2759"/>
<dbReference type="PANTHER" id="PTHR23402:SF1">
    <property type="entry name" value="PYROGLUTAMYL-PEPTIDASE I"/>
    <property type="match status" value="1"/>
</dbReference>
<dbReference type="PANTHER" id="PTHR23402">
    <property type="entry name" value="PROTEASE FAMILY C15 PYROGLUTAMYL-PEPTIDASE I-RELATED"/>
    <property type="match status" value="1"/>
</dbReference>
<dbReference type="Pfam" id="PF01470">
    <property type="entry name" value="Peptidase_C15"/>
    <property type="match status" value="1"/>
</dbReference>
<evidence type="ECO:0000313" key="6">
    <source>
        <dbReference type="Proteomes" id="UP000076727"/>
    </source>
</evidence>
<dbReference type="Proteomes" id="UP000076727">
    <property type="component" value="Unassembled WGS sequence"/>
</dbReference>
<dbReference type="GO" id="GO:0006508">
    <property type="term" value="P:proteolysis"/>
    <property type="evidence" value="ECO:0007669"/>
    <property type="project" value="UniProtKB-KW"/>
</dbReference>
<keyword evidence="6" id="KW-1185">Reference proteome</keyword>
<dbReference type="SUPFAM" id="SSF53182">
    <property type="entry name" value="Pyrrolidone carboxyl peptidase (pyroglutamate aminopeptidase)"/>
    <property type="match status" value="1"/>
</dbReference>
<reference evidence="5 6" key="1">
    <citation type="journal article" date="2016" name="Mol. Biol. Evol.">
        <title>Comparative Genomics of Early-Diverging Mushroom-Forming Fungi Provides Insights into the Origins of Lignocellulose Decay Capabilities.</title>
        <authorList>
            <person name="Nagy L.G."/>
            <person name="Riley R."/>
            <person name="Tritt A."/>
            <person name="Adam C."/>
            <person name="Daum C."/>
            <person name="Floudas D."/>
            <person name="Sun H."/>
            <person name="Yadav J.S."/>
            <person name="Pangilinan J."/>
            <person name="Larsson K.H."/>
            <person name="Matsuura K."/>
            <person name="Barry K."/>
            <person name="Labutti K."/>
            <person name="Kuo R."/>
            <person name="Ohm R.A."/>
            <person name="Bhattacharya S.S."/>
            <person name="Shirouzu T."/>
            <person name="Yoshinaga Y."/>
            <person name="Martin F.M."/>
            <person name="Grigoriev I.V."/>
            <person name="Hibbett D.S."/>
        </authorList>
    </citation>
    <scope>NUCLEOTIDE SEQUENCE [LARGE SCALE GENOMIC DNA]</scope>
    <source>
        <strain evidence="5 6">L-15889</strain>
    </source>
</reference>
<evidence type="ECO:0000256" key="1">
    <source>
        <dbReference type="ARBA" id="ARBA00006641"/>
    </source>
</evidence>
<dbReference type="AlphaFoldDB" id="A0A165SIH8"/>
<evidence type="ECO:0000256" key="4">
    <source>
        <dbReference type="ARBA" id="ARBA00022807"/>
    </source>
</evidence>
<evidence type="ECO:0000256" key="2">
    <source>
        <dbReference type="ARBA" id="ARBA00022670"/>
    </source>
</evidence>
<accession>A0A165SIH8</accession>
<comment type="similarity">
    <text evidence="1">Belongs to the peptidase C15 family.</text>
</comment>
<evidence type="ECO:0000313" key="5">
    <source>
        <dbReference type="EMBL" id="KZT72046.1"/>
    </source>
</evidence>
<name>A0A165SIH8_9APHY</name>
<protein>
    <submittedName>
        <fullName evidence="5">Peptidase C15, pyroglutamyl peptidase I-like protein</fullName>
    </submittedName>
</protein>
<gene>
    <name evidence="5" type="ORF">DAEQUDRAFT_763176</name>
</gene>
<organism evidence="5 6">
    <name type="scientific">Daedalea quercina L-15889</name>
    <dbReference type="NCBI Taxonomy" id="1314783"/>
    <lineage>
        <taxon>Eukaryota</taxon>
        <taxon>Fungi</taxon>
        <taxon>Dikarya</taxon>
        <taxon>Basidiomycota</taxon>
        <taxon>Agaricomycotina</taxon>
        <taxon>Agaricomycetes</taxon>
        <taxon>Polyporales</taxon>
        <taxon>Fomitopsis</taxon>
    </lineage>
</organism>
<evidence type="ECO:0000256" key="3">
    <source>
        <dbReference type="ARBA" id="ARBA00022801"/>
    </source>
</evidence>
<dbReference type="GO" id="GO:0008234">
    <property type="term" value="F:cysteine-type peptidase activity"/>
    <property type="evidence" value="ECO:0007669"/>
    <property type="project" value="UniProtKB-KW"/>
</dbReference>
<dbReference type="Gene3D" id="3.40.630.20">
    <property type="entry name" value="Peptidase C15, pyroglutamyl peptidase I-like"/>
    <property type="match status" value="1"/>
</dbReference>
<sequence>MPVPAQTTYDVDPDALRVLVTGYGPFRSFKINPSWLAVKPLHNITIRTAEDRPVHVTSLEIPTVYESVLTLTSSIHSRPPIVPTPKDPAMATAKPPTDGYDFILHVGVMSKSGNPIRLEQRGRKYGYDKDDAEGNMCEVVKEAEGADGKPLRGFGKVYEGFPDELFTPIDCSKLGEHLKAGGLKQVTLSVDAGLYLCEFINYCSLAEAKRTAATAKKATPVLFIHVPPVGEPLTTEEVTDALKIVISWGT</sequence>
<dbReference type="EMBL" id="KV429042">
    <property type="protein sequence ID" value="KZT72046.1"/>
    <property type="molecule type" value="Genomic_DNA"/>
</dbReference>
<keyword evidence="3" id="KW-0378">Hydrolase</keyword>
<dbReference type="InterPro" id="IPR016125">
    <property type="entry name" value="Peptidase_C15-like"/>
</dbReference>
<proteinExistence type="inferred from homology"/>
<keyword evidence="2" id="KW-0645">Protease</keyword>
<keyword evidence="4" id="KW-0788">Thiol protease</keyword>
<dbReference type="InterPro" id="IPR036440">
    <property type="entry name" value="Peptidase_C15-like_sf"/>
</dbReference>